<dbReference type="AlphaFoldDB" id="A0A9P7YXT1"/>
<evidence type="ECO:0000313" key="7">
    <source>
        <dbReference type="EMBL" id="KAG9241083.1"/>
    </source>
</evidence>
<dbReference type="Proteomes" id="UP000887226">
    <property type="component" value="Unassembled WGS sequence"/>
</dbReference>
<evidence type="ECO:0000259" key="6">
    <source>
        <dbReference type="PROSITE" id="PS50066"/>
    </source>
</evidence>
<keyword evidence="8" id="KW-1185">Reference proteome</keyword>
<dbReference type="EMBL" id="MU254275">
    <property type="protein sequence ID" value="KAG9241083.1"/>
    <property type="molecule type" value="Genomic_DNA"/>
</dbReference>
<evidence type="ECO:0000313" key="8">
    <source>
        <dbReference type="Proteomes" id="UP000887226"/>
    </source>
</evidence>
<name>A0A9P7YXT1_9HELO</name>
<dbReference type="SUPFAM" id="SSF55455">
    <property type="entry name" value="SRF-like"/>
    <property type="match status" value="1"/>
</dbReference>
<dbReference type="GO" id="GO:0045944">
    <property type="term" value="P:positive regulation of transcription by RNA polymerase II"/>
    <property type="evidence" value="ECO:0007669"/>
    <property type="project" value="UniProtKB-ARBA"/>
</dbReference>
<protein>
    <recommendedName>
        <fullName evidence="6">MADS-box domain-containing protein</fullName>
    </recommendedName>
</protein>
<dbReference type="InterPro" id="IPR036879">
    <property type="entry name" value="TF_MADSbox_sf"/>
</dbReference>
<keyword evidence="2" id="KW-0805">Transcription regulation</keyword>
<dbReference type="GO" id="GO:0005634">
    <property type="term" value="C:nucleus"/>
    <property type="evidence" value="ECO:0007669"/>
    <property type="project" value="UniProtKB-SubCell"/>
</dbReference>
<dbReference type="GO" id="GO:0046983">
    <property type="term" value="F:protein dimerization activity"/>
    <property type="evidence" value="ECO:0007669"/>
    <property type="project" value="InterPro"/>
</dbReference>
<gene>
    <name evidence="7" type="ORF">BJ878DRAFT_249809</name>
</gene>
<accession>A0A9P7YXT1</accession>
<evidence type="ECO:0000256" key="3">
    <source>
        <dbReference type="ARBA" id="ARBA00023125"/>
    </source>
</evidence>
<dbReference type="PROSITE" id="PS50066">
    <property type="entry name" value="MADS_BOX_2"/>
    <property type="match status" value="1"/>
</dbReference>
<keyword evidence="3" id="KW-0238">DNA-binding</keyword>
<sequence>MVNILKQRRKRLRTRKETLLKKLHKIAILCDVDVAFFLRVRETGRIITFNSLDVESWPPSRGEMKCVYPIPQNFLPQDIEAKFGKIS</sequence>
<evidence type="ECO:0000256" key="4">
    <source>
        <dbReference type="ARBA" id="ARBA00023163"/>
    </source>
</evidence>
<evidence type="ECO:0000256" key="1">
    <source>
        <dbReference type="ARBA" id="ARBA00004123"/>
    </source>
</evidence>
<comment type="subcellular location">
    <subcellularLocation>
        <location evidence="1">Nucleus</location>
    </subcellularLocation>
</comment>
<dbReference type="Gene3D" id="3.40.1810.10">
    <property type="entry name" value="Transcription factor, MADS-box"/>
    <property type="match status" value="1"/>
</dbReference>
<evidence type="ECO:0000256" key="5">
    <source>
        <dbReference type="ARBA" id="ARBA00023242"/>
    </source>
</evidence>
<reference evidence="7" key="1">
    <citation type="journal article" date="2021" name="IMA Fungus">
        <title>Genomic characterization of three marine fungi, including Emericellopsis atlantica sp. nov. with signatures of a generalist lifestyle and marine biomass degradation.</title>
        <authorList>
            <person name="Hagestad O.C."/>
            <person name="Hou L."/>
            <person name="Andersen J.H."/>
            <person name="Hansen E.H."/>
            <person name="Altermark B."/>
            <person name="Li C."/>
            <person name="Kuhnert E."/>
            <person name="Cox R.J."/>
            <person name="Crous P.W."/>
            <person name="Spatafora J.W."/>
            <person name="Lail K."/>
            <person name="Amirebrahimi M."/>
            <person name="Lipzen A."/>
            <person name="Pangilinan J."/>
            <person name="Andreopoulos W."/>
            <person name="Hayes R.D."/>
            <person name="Ng V."/>
            <person name="Grigoriev I.V."/>
            <person name="Jackson S.A."/>
            <person name="Sutton T.D.S."/>
            <person name="Dobson A.D.W."/>
            <person name="Rama T."/>
        </authorList>
    </citation>
    <scope>NUCLEOTIDE SEQUENCE</scope>
    <source>
        <strain evidence="7">TRa3180A</strain>
    </source>
</reference>
<feature type="domain" description="MADS-box" evidence="6">
    <location>
        <begin position="1"/>
        <end position="38"/>
    </location>
</feature>
<keyword evidence="4" id="KW-0804">Transcription</keyword>
<dbReference type="GO" id="GO:0003677">
    <property type="term" value="F:DNA binding"/>
    <property type="evidence" value="ECO:0007669"/>
    <property type="project" value="UniProtKB-KW"/>
</dbReference>
<dbReference type="InterPro" id="IPR002100">
    <property type="entry name" value="TF_MADSbox"/>
</dbReference>
<evidence type="ECO:0000256" key="2">
    <source>
        <dbReference type="ARBA" id="ARBA00023015"/>
    </source>
</evidence>
<comment type="caution">
    <text evidence="7">The sequence shown here is derived from an EMBL/GenBank/DDBJ whole genome shotgun (WGS) entry which is preliminary data.</text>
</comment>
<dbReference type="Pfam" id="PF00319">
    <property type="entry name" value="SRF-TF"/>
    <property type="match status" value="1"/>
</dbReference>
<proteinExistence type="predicted"/>
<organism evidence="7 8">
    <name type="scientific">Calycina marina</name>
    <dbReference type="NCBI Taxonomy" id="1763456"/>
    <lineage>
        <taxon>Eukaryota</taxon>
        <taxon>Fungi</taxon>
        <taxon>Dikarya</taxon>
        <taxon>Ascomycota</taxon>
        <taxon>Pezizomycotina</taxon>
        <taxon>Leotiomycetes</taxon>
        <taxon>Helotiales</taxon>
        <taxon>Pezizellaceae</taxon>
        <taxon>Calycina</taxon>
    </lineage>
</organism>
<dbReference type="OrthoDB" id="1898716at2759"/>
<keyword evidence="5" id="KW-0539">Nucleus</keyword>